<sequence>MKIITRRVFILITILFFGGCAGHQQIAVPPTQPSENTAVIALLSKAGDQSAAGQMDKASENLERALRIEPHNPLLWHELARIRLEQGQYRQAENMAAKSNMLAGTNRYLKAENWRIIGEARNRLGDLHGAREAFGKAESSP</sequence>
<dbReference type="KEGG" id="dov:DSCO28_53530"/>
<feature type="repeat" description="TPR" evidence="1">
    <location>
        <begin position="39"/>
        <end position="72"/>
    </location>
</feature>
<reference evidence="3 4" key="1">
    <citation type="submission" date="2019-11" db="EMBL/GenBank/DDBJ databases">
        <title>Comparative genomics of hydrocarbon-degrading Desulfosarcina strains.</title>
        <authorList>
            <person name="Watanabe M."/>
            <person name="Kojima H."/>
            <person name="Fukui M."/>
        </authorList>
    </citation>
    <scope>NUCLEOTIDE SEQUENCE [LARGE SCALE GENOMIC DNA]</scope>
    <source>
        <strain evidence="3 4">28bB2T</strain>
    </source>
</reference>
<dbReference type="PROSITE" id="PS51257">
    <property type="entry name" value="PROKAR_LIPOPROTEIN"/>
    <property type="match status" value="1"/>
</dbReference>
<dbReference type="AlphaFoldDB" id="A0A5K7ZWZ3"/>
<name>A0A5K7ZWZ3_9BACT</name>
<protein>
    <submittedName>
        <fullName evidence="3">Uncharacterized protein</fullName>
    </submittedName>
</protein>
<proteinExistence type="predicted"/>
<dbReference type="RefSeq" id="WP_155324600.1">
    <property type="nucleotide sequence ID" value="NZ_AP021876.1"/>
</dbReference>
<dbReference type="InterPro" id="IPR011990">
    <property type="entry name" value="TPR-like_helical_dom_sf"/>
</dbReference>
<dbReference type="SUPFAM" id="SSF48452">
    <property type="entry name" value="TPR-like"/>
    <property type="match status" value="1"/>
</dbReference>
<organism evidence="3 4">
    <name type="scientific">Desulfosarcina ovata subsp. sediminis</name>
    <dbReference type="NCBI Taxonomy" id="885957"/>
    <lineage>
        <taxon>Bacteria</taxon>
        <taxon>Pseudomonadati</taxon>
        <taxon>Thermodesulfobacteriota</taxon>
        <taxon>Desulfobacteria</taxon>
        <taxon>Desulfobacterales</taxon>
        <taxon>Desulfosarcinaceae</taxon>
        <taxon>Desulfosarcina</taxon>
    </lineage>
</organism>
<dbReference type="Gene3D" id="1.25.40.10">
    <property type="entry name" value="Tetratricopeptide repeat domain"/>
    <property type="match status" value="1"/>
</dbReference>
<evidence type="ECO:0000256" key="2">
    <source>
        <dbReference type="SAM" id="SignalP"/>
    </source>
</evidence>
<dbReference type="Proteomes" id="UP000425960">
    <property type="component" value="Chromosome"/>
</dbReference>
<accession>A0A5K7ZWZ3</accession>
<evidence type="ECO:0000313" key="4">
    <source>
        <dbReference type="Proteomes" id="UP000425960"/>
    </source>
</evidence>
<dbReference type="PROSITE" id="PS50005">
    <property type="entry name" value="TPR"/>
    <property type="match status" value="1"/>
</dbReference>
<gene>
    <name evidence="3" type="ORF">DSCO28_53530</name>
</gene>
<evidence type="ECO:0000313" key="3">
    <source>
        <dbReference type="EMBL" id="BBO84787.1"/>
    </source>
</evidence>
<feature type="chain" id="PRO_5024296777" evidence="2">
    <location>
        <begin position="27"/>
        <end position="141"/>
    </location>
</feature>
<keyword evidence="1" id="KW-0802">TPR repeat</keyword>
<dbReference type="EMBL" id="AP021876">
    <property type="protein sequence ID" value="BBO84787.1"/>
    <property type="molecule type" value="Genomic_DNA"/>
</dbReference>
<dbReference type="InterPro" id="IPR019734">
    <property type="entry name" value="TPR_rpt"/>
</dbReference>
<evidence type="ECO:0000256" key="1">
    <source>
        <dbReference type="PROSITE-ProRule" id="PRU00339"/>
    </source>
</evidence>
<feature type="signal peptide" evidence="2">
    <location>
        <begin position="1"/>
        <end position="26"/>
    </location>
</feature>
<keyword evidence="2" id="KW-0732">Signal</keyword>
<dbReference type="Pfam" id="PF14559">
    <property type="entry name" value="TPR_19"/>
    <property type="match status" value="1"/>
</dbReference>